<sequence>MHTVKVRRIRAWSVTYEAVIEIYVAGAKKKAMGREKKEEWRFLERSMVVWGTMNIEVKVFHSPLSRSLRFNNIRYRFVLLFPSTRDDDSQVETGGVKVRKRDVDSLHARGEGIRCVSRIQSVYISCQPYYGLAVLCMADDVAGNRTISRTREACGSKISNPRWVDGKLVILDGKCQMISIPMESYVTMSFCSIGALDVWAKQELMVKDTAGFTPAQIAADRGHCHISLIL</sequence>
<accession>A0ACB9H085</accession>
<organism evidence="1 2">
    <name type="scientific">Cichorium intybus</name>
    <name type="common">Chicory</name>
    <dbReference type="NCBI Taxonomy" id="13427"/>
    <lineage>
        <taxon>Eukaryota</taxon>
        <taxon>Viridiplantae</taxon>
        <taxon>Streptophyta</taxon>
        <taxon>Embryophyta</taxon>
        <taxon>Tracheophyta</taxon>
        <taxon>Spermatophyta</taxon>
        <taxon>Magnoliopsida</taxon>
        <taxon>eudicotyledons</taxon>
        <taxon>Gunneridae</taxon>
        <taxon>Pentapetalae</taxon>
        <taxon>asterids</taxon>
        <taxon>campanulids</taxon>
        <taxon>Asterales</taxon>
        <taxon>Asteraceae</taxon>
        <taxon>Cichorioideae</taxon>
        <taxon>Cichorieae</taxon>
        <taxon>Cichoriinae</taxon>
        <taxon>Cichorium</taxon>
    </lineage>
</organism>
<reference evidence="2" key="1">
    <citation type="journal article" date="2022" name="Mol. Ecol. Resour.">
        <title>The genomes of chicory, endive, great burdock and yacon provide insights into Asteraceae palaeo-polyploidization history and plant inulin production.</title>
        <authorList>
            <person name="Fan W."/>
            <person name="Wang S."/>
            <person name="Wang H."/>
            <person name="Wang A."/>
            <person name="Jiang F."/>
            <person name="Liu H."/>
            <person name="Zhao H."/>
            <person name="Xu D."/>
            <person name="Zhang Y."/>
        </authorList>
    </citation>
    <scope>NUCLEOTIDE SEQUENCE [LARGE SCALE GENOMIC DNA]</scope>
    <source>
        <strain evidence="2">cv. Punajuju</strain>
    </source>
</reference>
<dbReference type="Proteomes" id="UP001055811">
    <property type="component" value="Linkage Group LG01"/>
</dbReference>
<dbReference type="EMBL" id="CM042009">
    <property type="protein sequence ID" value="KAI3789149.1"/>
    <property type="molecule type" value="Genomic_DNA"/>
</dbReference>
<evidence type="ECO:0000313" key="2">
    <source>
        <dbReference type="Proteomes" id="UP001055811"/>
    </source>
</evidence>
<protein>
    <submittedName>
        <fullName evidence="1">Uncharacterized protein</fullName>
    </submittedName>
</protein>
<name>A0ACB9H085_CICIN</name>
<proteinExistence type="predicted"/>
<keyword evidence="2" id="KW-1185">Reference proteome</keyword>
<reference evidence="1 2" key="2">
    <citation type="journal article" date="2022" name="Mol. Ecol. Resour.">
        <title>The genomes of chicory, endive, great burdock and yacon provide insights into Asteraceae paleo-polyploidization history and plant inulin production.</title>
        <authorList>
            <person name="Fan W."/>
            <person name="Wang S."/>
            <person name="Wang H."/>
            <person name="Wang A."/>
            <person name="Jiang F."/>
            <person name="Liu H."/>
            <person name="Zhao H."/>
            <person name="Xu D."/>
            <person name="Zhang Y."/>
        </authorList>
    </citation>
    <scope>NUCLEOTIDE SEQUENCE [LARGE SCALE GENOMIC DNA]</scope>
    <source>
        <strain evidence="2">cv. Punajuju</strain>
        <tissue evidence="1">Leaves</tissue>
    </source>
</reference>
<comment type="caution">
    <text evidence="1">The sequence shown here is derived from an EMBL/GenBank/DDBJ whole genome shotgun (WGS) entry which is preliminary data.</text>
</comment>
<evidence type="ECO:0000313" key="1">
    <source>
        <dbReference type="EMBL" id="KAI3789149.1"/>
    </source>
</evidence>
<gene>
    <name evidence="1" type="ORF">L2E82_01937</name>
</gene>